<evidence type="ECO:0000313" key="2">
    <source>
        <dbReference type="EMBL" id="NUB90620.1"/>
    </source>
</evidence>
<evidence type="ECO:0000256" key="1">
    <source>
        <dbReference type="ARBA" id="ARBA00007529"/>
    </source>
</evidence>
<evidence type="ECO:0000313" key="3">
    <source>
        <dbReference type="EMBL" id="NUC73561.1"/>
    </source>
</evidence>
<proteinExistence type="inferred from homology"/>
<dbReference type="Gene3D" id="3.10.310.10">
    <property type="entry name" value="Diaminopimelate Epimerase, Chain A, domain 1"/>
    <property type="match status" value="2"/>
</dbReference>
<dbReference type="EMBL" id="JABUQZ010000001">
    <property type="protein sequence ID" value="NUC73561.1"/>
    <property type="molecule type" value="Genomic_DNA"/>
</dbReference>
<dbReference type="EMBL" id="JABURA010000001">
    <property type="protein sequence ID" value="NUB90620.1"/>
    <property type="molecule type" value="Genomic_DNA"/>
</dbReference>
<sequence>MQSDVLIESIDTHTGGEPTRIITGGLNREVFEGGTVQEQRDKFAEELDHLREFLMKEPRGHDDMFGAITVPPSRDDADLGLFFMDNEGYLDMCGHGTMGVVTALIETGQLEAKSQLRIETPAGVVSARPEMSEDGRVDRVAVQNVTSYIIDKVEVTLSLGGRSIVVPVDVVHAGNVFALVPASAVDLAVATENTDEFVELGLEIRRTINQEIDLRDPLSGKGTTVDITEFYESDNDADRNVVIFGEGQVDRSPCGTGTCAKMTLLHEREELDLTEPYQYESVIGTRFEGELQDHEDRDGTRVMTSEVAGSAYIVATHKFLRDSEDSVPGFSV</sequence>
<keyword evidence="5" id="KW-1185">Reference proteome</keyword>
<accession>A0A8J8GN12</accession>
<dbReference type="Pfam" id="PF05544">
    <property type="entry name" value="Pro_racemase"/>
    <property type="match status" value="1"/>
</dbReference>
<comment type="caution">
    <text evidence="2">The sequence shown here is derived from an EMBL/GenBank/DDBJ whole genome shotgun (WGS) entry which is preliminary data.</text>
</comment>
<dbReference type="PANTHER" id="PTHR33442:SF5">
    <property type="entry name" value="BIFUNCTIONAL TRANS-3-HYDROXY-L-PROLINE DEHYDRATASE_2-EPIMERASE"/>
    <property type="match status" value="1"/>
</dbReference>
<protein>
    <submittedName>
        <fullName evidence="2">Proline racemase family protein</fullName>
    </submittedName>
</protein>
<dbReference type="GO" id="GO:0047580">
    <property type="term" value="F:4-hydroxyproline epimerase activity"/>
    <property type="evidence" value="ECO:0007669"/>
    <property type="project" value="TreeGrafter"/>
</dbReference>
<reference evidence="2 5" key="1">
    <citation type="submission" date="2020-06" db="EMBL/GenBank/DDBJ databases">
        <title>Haloterrigena sp. nov., an extremely halophilic archaeon isolated from a saline sediment.</title>
        <authorList>
            <person name="Liu B.-B."/>
        </authorList>
    </citation>
    <scope>NUCLEOTIDE SEQUENCE</scope>
    <source>
        <strain evidence="2">SYSU A121-1</strain>
        <strain evidence="3 5">SYSU A558-1</strain>
    </source>
</reference>
<dbReference type="Proteomes" id="UP000728647">
    <property type="component" value="Unassembled WGS sequence"/>
</dbReference>
<comment type="similarity">
    <text evidence="1">Belongs to the proline racemase family.</text>
</comment>
<gene>
    <name evidence="2" type="ORF">HT576_06250</name>
    <name evidence="3" type="ORF">HTZ84_14770</name>
</gene>
<dbReference type="Proteomes" id="UP001016761">
    <property type="component" value="Unassembled WGS sequence"/>
</dbReference>
<dbReference type="RefSeq" id="WP_174681388.1">
    <property type="nucleotide sequence ID" value="NZ_JABUQZ010000001.1"/>
</dbReference>
<dbReference type="PANTHER" id="PTHR33442">
    <property type="entry name" value="TRANS-3-HYDROXY-L-PROLINE DEHYDRATASE"/>
    <property type="match status" value="1"/>
</dbReference>
<dbReference type="AlphaFoldDB" id="A0A8J8GN12"/>
<dbReference type="SFLD" id="SFLDS00028">
    <property type="entry name" value="Proline_Racemase"/>
    <property type="match status" value="1"/>
</dbReference>
<evidence type="ECO:0000313" key="4">
    <source>
        <dbReference type="Proteomes" id="UP000728647"/>
    </source>
</evidence>
<name>A0A8J8GN12_9EURY</name>
<dbReference type="InterPro" id="IPR008794">
    <property type="entry name" value="Pro_racemase_fam"/>
</dbReference>
<evidence type="ECO:0000313" key="5">
    <source>
        <dbReference type="Proteomes" id="UP001016761"/>
    </source>
</evidence>
<dbReference type="PIRSF" id="PIRSF029792">
    <property type="entry name" value="Pro_racemase"/>
    <property type="match status" value="1"/>
</dbReference>
<dbReference type="SUPFAM" id="SSF54506">
    <property type="entry name" value="Diaminopimelate epimerase-like"/>
    <property type="match status" value="1"/>
</dbReference>
<dbReference type="OrthoDB" id="166758at2157"/>
<dbReference type="FunFam" id="3.10.310.10:FF:000003">
    <property type="entry name" value="Proline racemase"/>
    <property type="match status" value="1"/>
</dbReference>
<organism evidence="2 4">
    <name type="scientific">Haloterrigena gelatinilytica</name>
    <dbReference type="NCBI Taxonomy" id="2741724"/>
    <lineage>
        <taxon>Archaea</taxon>
        <taxon>Methanobacteriati</taxon>
        <taxon>Methanobacteriota</taxon>
        <taxon>Stenosarchaea group</taxon>
        <taxon>Halobacteria</taxon>
        <taxon>Halobacteriales</taxon>
        <taxon>Natrialbaceae</taxon>
        <taxon>Haloterrigena</taxon>
    </lineage>
</organism>